<reference evidence="5" key="2">
    <citation type="submission" date="2025-08" db="UniProtKB">
        <authorList>
            <consortium name="Ensembl"/>
        </authorList>
    </citation>
    <scope>IDENTIFICATION</scope>
    <source>
        <strain evidence="5">Glennie</strain>
    </source>
</reference>
<organism evidence="5 6">
    <name type="scientific">Ornithorhynchus anatinus</name>
    <name type="common">Duckbill platypus</name>
    <dbReference type="NCBI Taxonomy" id="9258"/>
    <lineage>
        <taxon>Eukaryota</taxon>
        <taxon>Metazoa</taxon>
        <taxon>Chordata</taxon>
        <taxon>Craniata</taxon>
        <taxon>Vertebrata</taxon>
        <taxon>Euteleostomi</taxon>
        <taxon>Mammalia</taxon>
        <taxon>Monotremata</taxon>
        <taxon>Ornithorhynchidae</taxon>
        <taxon>Ornithorhynchus</taxon>
    </lineage>
</organism>
<dbReference type="PANTHER" id="PTHR14845:SF4">
    <property type="entry name" value="COILED-COIL DOMAIN-CONTAINING PROTEIN 166"/>
    <property type="match status" value="1"/>
</dbReference>
<sequence length="355" mass="40190">MAPKKKKVAVAGARKGLPGGERSEPLLAERVRYLQQENTALSEQLSTWLAQVERMLWENEFLDREAQHIREENKLFVAYVGTRAHRCQSTVVTLDGHYRQELSLLRGQREELEATYRDKEQEVRAQLLDMESRFAQMAREVRELQPYKALQQEQQARIRGLEQQLLQARLEHTRQLHHVKSSFLETKASQERQAEQQIHMLALRAEREALHTLILHTQTIKDENARLRRELLGLITRARLLYDARRELREQRELLRWESGFGRDLARIHGWLHRSPRRDPDPPVPSACSASPGPAPSRPAQASGPASAAMRASLECPFRPGAWRGGGGEGGEAGRGGAAAAAADGELRESALPSL</sequence>
<dbReference type="AlphaFoldDB" id="A0A6I8PI73"/>
<dbReference type="InterPro" id="IPR032777">
    <property type="entry name" value="DUF4515"/>
</dbReference>
<keyword evidence="1 2" id="KW-0175">Coiled coil</keyword>
<name>A0A6I8PI73_ORNAN</name>
<accession>A0A6I8PI73</accession>
<protein>
    <submittedName>
        <fullName evidence="5">Coiled-coil domain containing 166</fullName>
    </submittedName>
</protein>
<dbReference type="OrthoDB" id="2129492at2759"/>
<dbReference type="GeneTree" id="ENSGT00940000154427"/>
<feature type="compositionally biased region" description="Low complexity" evidence="3">
    <location>
        <begin position="286"/>
        <end position="313"/>
    </location>
</feature>
<dbReference type="InParanoid" id="A0A6I8PI73"/>
<dbReference type="Pfam" id="PF14988">
    <property type="entry name" value="DUF4515"/>
    <property type="match status" value="1"/>
</dbReference>
<proteinExistence type="predicted"/>
<evidence type="ECO:0000256" key="3">
    <source>
        <dbReference type="SAM" id="MobiDB-lite"/>
    </source>
</evidence>
<dbReference type="Proteomes" id="UP000002279">
    <property type="component" value="Chromosome 4"/>
</dbReference>
<reference evidence="5 6" key="1">
    <citation type="journal article" date="2008" name="Nature">
        <title>Genome analysis of the platypus reveals unique signatures of evolution.</title>
        <authorList>
            <person name="Warren W.C."/>
            <person name="Hillier L.W."/>
            <person name="Marshall Graves J.A."/>
            <person name="Birney E."/>
            <person name="Ponting C.P."/>
            <person name="Grutzner F."/>
            <person name="Belov K."/>
            <person name="Miller W."/>
            <person name="Clarke L."/>
            <person name="Chinwalla A.T."/>
            <person name="Yang S.P."/>
            <person name="Heger A."/>
            <person name="Locke D.P."/>
            <person name="Miethke P."/>
            <person name="Waters P.D."/>
            <person name="Veyrunes F."/>
            <person name="Fulton L."/>
            <person name="Fulton B."/>
            <person name="Graves T."/>
            <person name="Wallis J."/>
            <person name="Puente X.S."/>
            <person name="Lopez-Otin C."/>
            <person name="Ordonez G.R."/>
            <person name="Eichler E.E."/>
            <person name="Chen L."/>
            <person name="Cheng Z."/>
            <person name="Deakin J.E."/>
            <person name="Alsop A."/>
            <person name="Thompson K."/>
            <person name="Kirby P."/>
            <person name="Papenfuss A.T."/>
            <person name="Wakefield M.J."/>
            <person name="Olender T."/>
            <person name="Lancet D."/>
            <person name="Huttley G.A."/>
            <person name="Smit A.F."/>
            <person name="Pask A."/>
            <person name="Temple-Smith P."/>
            <person name="Batzer M.A."/>
            <person name="Walker J.A."/>
            <person name="Konkel M.K."/>
            <person name="Harris R.S."/>
            <person name="Whittington C.M."/>
            <person name="Wong E.S."/>
            <person name="Gemmell N.J."/>
            <person name="Buschiazzo E."/>
            <person name="Vargas Jentzsch I.M."/>
            <person name="Merkel A."/>
            <person name="Schmitz J."/>
            <person name="Zemann A."/>
            <person name="Churakov G."/>
            <person name="Kriegs J.O."/>
            <person name="Brosius J."/>
            <person name="Murchison E.P."/>
            <person name="Sachidanandam R."/>
            <person name="Smith C."/>
            <person name="Hannon G.J."/>
            <person name="Tsend-Ayush E."/>
            <person name="McMillan D."/>
            <person name="Attenborough R."/>
            <person name="Rens W."/>
            <person name="Ferguson-Smith M."/>
            <person name="Lefevre C.M."/>
            <person name="Sharp J.A."/>
            <person name="Nicholas K.R."/>
            <person name="Ray D.A."/>
            <person name="Kube M."/>
            <person name="Reinhardt R."/>
            <person name="Pringle T.H."/>
            <person name="Taylor J."/>
            <person name="Jones R.C."/>
            <person name="Nixon B."/>
            <person name="Dacheux J.L."/>
            <person name="Niwa H."/>
            <person name="Sekita Y."/>
            <person name="Huang X."/>
            <person name="Stark A."/>
            <person name="Kheradpour P."/>
            <person name="Kellis M."/>
            <person name="Flicek P."/>
            <person name="Chen Y."/>
            <person name="Webber C."/>
            <person name="Hardison R."/>
            <person name="Nelson J."/>
            <person name="Hallsworth-Pepin K."/>
            <person name="Delehaunty K."/>
            <person name="Markovic C."/>
            <person name="Minx P."/>
            <person name="Feng Y."/>
            <person name="Kremitzki C."/>
            <person name="Mitreva M."/>
            <person name="Glasscock J."/>
            <person name="Wylie T."/>
            <person name="Wohldmann P."/>
            <person name="Thiru P."/>
            <person name="Nhan M.N."/>
            <person name="Pohl C.S."/>
            <person name="Smith S.M."/>
            <person name="Hou S."/>
            <person name="Nefedov M."/>
            <person name="de Jong P.J."/>
            <person name="Renfree M.B."/>
            <person name="Mardis E.R."/>
            <person name="Wilson R.K."/>
        </authorList>
    </citation>
    <scope>NUCLEOTIDE SEQUENCE [LARGE SCALE GENOMIC DNA]</scope>
    <source>
        <strain evidence="5 6">Glennie</strain>
    </source>
</reference>
<dbReference type="Bgee" id="ENSOANG00000048689">
    <property type="expression patterns" value="Expressed in testis and 7 other cell types or tissues"/>
</dbReference>
<feature type="compositionally biased region" description="Gly residues" evidence="3">
    <location>
        <begin position="323"/>
        <end position="337"/>
    </location>
</feature>
<evidence type="ECO:0000313" key="6">
    <source>
        <dbReference type="Proteomes" id="UP000002279"/>
    </source>
</evidence>
<dbReference type="GeneID" id="100680876"/>
<reference evidence="5" key="3">
    <citation type="submission" date="2025-09" db="UniProtKB">
        <authorList>
            <consortium name="Ensembl"/>
        </authorList>
    </citation>
    <scope>IDENTIFICATION</scope>
    <source>
        <strain evidence="5">Glennie</strain>
    </source>
</reference>
<dbReference type="PANTHER" id="PTHR14845">
    <property type="entry name" value="COILED-COIL DOMAIN-CONTAINING 166"/>
    <property type="match status" value="1"/>
</dbReference>
<dbReference type="RefSeq" id="XP_007654982.2">
    <property type="nucleotide sequence ID" value="XM_007656792.3"/>
</dbReference>
<evidence type="ECO:0000256" key="1">
    <source>
        <dbReference type="ARBA" id="ARBA00023054"/>
    </source>
</evidence>
<dbReference type="Ensembl" id="ENSOANT00000048084.1">
    <property type="protein sequence ID" value="ENSOANP00000054791.1"/>
    <property type="gene ID" value="ENSOANG00000048689.1"/>
</dbReference>
<dbReference type="CTD" id="100130274"/>
<feature type="region of interest" description="Disordered" evidence="3">
    <location>
        <begin position="1"/>
        <end position="22"/>
    </location>
</feature>
<evidence type="ECO:0000256" key="2">
    <source>
        <dbReference type="SAM" id="Coils"/>
    </source>
</evidence>
<dbReference type="KEGG" id="oaa:100680876"/>
<evidence type="ECO:0000313" key="5">
    <source>
        <dbReference type="Ensembl" id="ENSOANP00000054791.1"/>
    </source>
</evidence>
<feature type="domain" description="DUF4515" evidence="4">
    <location>
        <begin position="72"/>
        <end position="257"/>
    </location>
</feature>
<feature type="region of interest" description="Disordered" evidence="3">
    <location>
        <begin position="273"/>
        <end position="355"/>
    </location>
</feature>
<keyword evidence="6" id="KW-1185">Reference proteome</keyword>
<feature type="coiled-coil region" evidence="2">
    <location>
        <begin position="102"/>
        <end position="171"/>
    </location>
</feature>
<dbReference type="OMA" id="DHFQDEN"/>
<evidence type="ECO:0000259" key="4">
    <source>
        <dbReference type="Pfam" id="PF14988"/>
    </source>
</evidence>
<gene>
    <name evidence="5" type="primary">CCDC166</name>
</gene>